<name>A0A133CS49_ENTFC</name>
<dbReference type="AlphaFoldDB" id="A0A133CS49"/>
<reference evidence="3 4" key="1">
    <citation type="submission" date="2017-02" db="EMBL/GenBank/DDBJ databases">
        <title>Clonality and virulence of isolates of VRE in Hematopoietic Stem Cell Transplanted (HSCT) patients.</title>
        <authorList>
            <person name="Marchi A.P."/>
            <person name="Martins R.C."/>
            <person name="Marie S.K."/>
            <person name="Levin A.S."/>
            <person name="Costa S.F."/>
        </authorList>
    </citation>
    <scope>NUCLEOTIDE SEQUENCE [LARGE SCALE GENOMIC DNA]</scope>
    <source>
        <strain evidence="3 4">LIM1759</strain>
    </source>
</reference>
<dbReference type="InterPro" id="IPR038620">
    <property type="entry name" value="YdcP-like_sf"/>
</dbReference>
<evidence type="ECO:0000313" key="3">
    <source>
        <dbReference type="EMBL" id="OOL83450.1"/>
    </source>
</evidence>
<evidence type="ECO:0000313" key="5">
    <source>
        <dbReference type="Proteomes" id="UP000469871"/>
    </source>
</evidence>
<dbReference type="EMBL" id="WEFP01000001">
    <property type="protein sequence ID" value="KAB7577720.1"/>
    <property type="molecule type" value="Genomic_DNA"/>
</dbReference>
<evidence type="ECO:0000313" key="1">
    <source>
        <dbReference type="EMBL" id="KAB7572145.1"/>
    </source>
</evidence>
<evidence type="ECO:0000313" key="2">
    <source>
        <dbReference type="EMBL" id="KAB7577720.1"/>
    </source>
</evidence>
<dbReference type="Gene3D" id="2.40.50.390">
    <property type="entry name" value="Conjugative transposon protein, DUF961"/>
    <property type="match status" value="1"/>
</dbReference>
<dbReference type="Pfam" id="PF06125">
    <property type="entry name" value="DUF961"/>
    <property type="match status" value="1"/>
</dbReference>
<accession>A0A133CS49</accession>
<sequence>MELKFVVPDMAETFGKLSYAGEGEIITEGYGRNTTVIGRSYHLYSSKQRADDIEVVVAAEAGEKDFDQDQPLKAVNPHLVAKGYEIENRGFTDYVLYVDDLVKA</sequence>
<dbReference type="InterPro" id="IPR010365">
    <property type="entry name" value="DUF961"/>
</dbReference>
<proteinExistence type="predicted"/>
<dbReference type="EMBL" id="MVGJ01000015">
    <property type="protein sequence ID" value="OOL83450.1"/>
    <property type="molecule type" value="Genomic_DNA"/>
</dbReference>
<dbReference type="EMBL" id="WEFP01000015">
    <property type="protein sequence ID" value="KAB7572145.1"/>
    <property type="molecule type" value="Genomic_DNA"/>
</dbReference>
<organism evidence="2 5">
    <name type="scientific">Enterococcus faecium</name>
    <name type="common">Streptococcus faecium</name>
    <dbReference type="NCBI Taxonomy" id="1352"/>
    <lineage>
        <taxon>Bacteria</taxon>
        <taxon>Bacillati</taxon>
        <taxon>Bacillota</taxon>
        <taxon>Bacilli</taxon>
        <taxon>Lactobacillales</taxon>
        <taxon>Enterococcaceae</taxon>
        <taxon>Enterococcus</taxon>
    </lineage>
</organism>
<reference evidence="2 5" key="2">
    <citation type="submission" date="2019-10" db="EMBL/GenBank/DDBJ databases">
        <title>Evolutionary dynamics of vancomycin-resistant Enterococcus faecium during gastrointestinal tract colonization and bloodstream infection in immunocompromised pediatric patients.</title>
        <authorList>
            <person name="Chilambi G.S."/>
            <person name="Nordstrom H.R."/>
            <person name="Evans D.R."/>
            <person name="Ferrolino J."/>
            <person name="Hayden R.T."/>
            <person name="Maron G.M."/>
            <person name="Vo A.N."/>
            <person name="Gilmore M.S."/>
            <person name="Wolf J."/>
            <person name="Rosch J.W."/>
            <person name="Van Tyne D."/>
        </authorList>
    </citation>
    <scope>NUCLEOTIDE SEQUENCE [LARGE SCALE GENOMIC DNA]</scope>
    <source>
        <strain evidence="2 5">VRECG27</strain>
    </source>
</reference>
<dbReference type="RefSeq" id="WP_002297366.1">
    <property type="nucleotide sequence ID" value="NZ_AP026566.1"/>
</dbReference>
<gene>
    <name evidence="3" type="ORF">B1P95_03550</name>
    <name evidence="2" type="ORF">GBM73_10490</name>
    <name evidence="1" type="ORF">GBM73_17710</name>
</gene>
<dbReference type="Proteomes" id="UP000469871">
    <property type="component" value="Unassembled WGS sequence"/>
</dbReference>
<protein>
    <submittedName>
        <fullName evidence="3">Conjugal transfer protein</fullName>
    </submittedName>
    <submittedName>
        <fullName evidence="2">YdcP family protein</fullName>
    </submittedName>
</protein>
<dbReference type="GeneID" id="69569632"/>
<comment type="caution">
    <text evidence="2">The sequence shown here is derived from an EMBL/GenBank/DDBJ whole genome shotgun (WGS) entry which is preliminary data.</text>
</comment>
<dbReference type="Proteomes" id="UP000191171">
    <property type="component" value="Unassembled WGS sequence"/>
</dbReference>
<evidence type="ECO:0000313" key="4">
    <source>
        <dbReference type="Proteomes" id="UP000191171"/>
    </source>
</evidence>